<name>A0A6J5NWY5_9CAUD</name>
<reference evidence="2" key="1">
    <citation type="submission" date="2020-04" db="EMBL/GenBank/DDBJ databases">
        <authorList>
            <person name="Chiriac C."/>
            <person name="Salcher M."/>
            <person name="Ghai R."/>
            <person name="Kavagutti S V."/>
        </authorList>
    </citation>
    <scope>NUCLEOTIDE SEQUENCE</scope>
</reference>
<dbReference type="EMBL" id="LR796727">
    <property type="protein sequence ID" value="CAB4161791.1"/>
    <property type="molecule type" value="Genomic_DNA"/>
</dbReference>
<gene>
    <name evidence="2" type="ORF">UFOVP786_1</name>
</gene>
<sequence>MELDSQNLITCVGNRFAIVGTAEKLYHTTMTNRKPNTVCDLCEAPIYRRASTLIINQGKFCSRACRNRAHKRFGPYGPNPNLAREKNPAWKGGSYIEPDKGYRMIRHPDHPRARQNGYVLEHLLAAEQKLGRPLRPGEEVHHVNHVKLDNRPENLVVFSSHKEHWMQEHYEDVASARDAANSRRSS</sequence>
<organism evidence="2">
    <name type="scientific">uncultured Caudovirales phage</name>
    <dbReference type="NCBI Taxonomy" id="2100421"/>
    <lineage>
        <taxon>Viruses</taxon>
        <taxon>Duplodnaviria</taxon>
        <taxon>Heunggongvirae</taxon>
        <taxon>Uroviricota</taxon>
        <taxon>Caudoviricetes</taxon>
        <taxon>Peduoviridae</taxon>
        <taxon>Maltschvirus</taxon>
        <taxon>Maltschvirus maltsch</taxon>
    </lineage>
</organism>
<dbReference type="Gene3D" id="3.90.75.20">
    <property type="match status" value="1"/>
</dbReference>
<accession>A0A6J5NWY5</accession>
<protein>
    <submittedName>
        <fullName evidence="2">HNH nuclease</fullName>
    </submittedName>
</protein>
<dbReference type="InterPro" id="IPR044925">
    <property type="entry name" value="His-Me_finger_sf"/>
</dbReference>
<feature type="domain" description="HNH nuclease" evidence="1">
    <location>
        <begin position="122"/>
        <end position="159"/>
    </location>
</feature>
<dbReference type="InterPro" id="IPR003615">
    <property type="entry name" value="HNH_nuc"/>
</dbReference>
<evidence type="ECO:0000259" key="1">
    <source>
        <dbReference type="Pfam" id="PF13392"/>
    </source>
</evidence>
<dbReference type="Pfam" id="PF13392">
    <property type="entry name" value="HNH_3"/>
    <property type="match status" value="1"/>
</dbReference>
<evidence type="ECO:0000313" key="2">
    <source>
        <dbReference type="EMBL" id="CAB4161791.1"/>
    </source>
</evidence>
<proteinExistence type="predicted"/>
<dbReference type="SUPFAM" id="SSF54060">
    <property type="entry name" value="His-Me finger endonucleases"/>
    <property type="match status" value="1"/>
</dbReference>